<comment type="catalytic activity">
    <reaction evidence="11">
        <text>L-leucine + 2-oxoglutarate = 4-methyl-2-oxopentanoate + L-glutamate</text>
        <dbReference type="Rhea" id="RHEA:18321"/>
        <dbReference type="ChEBI" id="CHEBI:16810"/>
        <dbReference type="ChEBI" id="CHEBI:17865"/>
        <dbReference type="ChEBI" id="CHEBI:29985"/>
        <dbReference type="ChEBI" id="CHEBI:57427"/>
        <dbReference type="EC" id="2.6.1.42"/>
    </reaction>
</comment>
<keyword evidence="6 10" id="KW-0663">Pyridoxal phosphate</keyword>
<keyword evidence="13" id="KW-1185">Reference proteome</keyword>
<evidence type="ECO:0000256" key="5">
    <source>
        <dbReference type="ARBA" id="ARBA00022679"/>
    </source>
</evidence>
<dbReference type="InterPro" id="IPR043132">
    <property type="entry name" value="BCAT-like_C"/>
</dbReference>
<dbReference type="Gene3D" id="3.30.470.10">
    <property type="match status" value="1"/>
</dbReference>
<dbReference type="PIRSF" id="PIRSF006468">
    <property type="entry name" value="BCAT1"/>
    <property type="match status" value="1"/>
</dbReference>
<dbReference type="Pfam" id="PF01063">
    <property type="entry name" value="Aminotran_4"/>
    <property type="match status" value="1"/>
</dbReference>
<comment type="cofactor">
    <cofactor evidence="1 10">
        <name>pyridoxal 5'-phosphate</name>
        <dbReference type="ChEBI" id="CHEBI:597326"/>
    </cofactor>
</comment>
<evidence type="ECO:0000256" key="6">
    <source>
        <dbReference type="ARBA" id="ARBA00022898"/>
    </source>
</evidence>
<dbReference type="GO" id="GO:0009099">
    <property type="term" value="P:L-valine biosynthetic process"/>
    <property type="evidence" value="ECO:0007669"/>
    <property type="project" value="TreeGrafter"/>
</dbReference>
<accession>A0A7I8VYP5</accession>
<dbReference type="GO" id="GO:0009098">
    <property type="term" value="P:L-leucine biosynthetic process"/>
    <property type="evidence" value="ECO:0007669"/>
    <property type="project" value="TreeGrafter"/>
</dbReference>
<dbReference type="Proteomes" id="UP000549394">
    <property type="component" value="Unassembled WGS sequence"/>
</dbReference>
<gene>
    <name evidence="12" type="ORF">DGYR_LOCUS8913</name>
</gene>
<evidence type="ECO:0000256" key="4">
    <source>
        <dbReference type="ARBA" id="ARBA00022605"/>
    </source>
</evidence>
<dbReference type="NCBIfam" id="TIGR01123">
    <property type="entry name" value="ilvE_II"/>
    <property type="match status" value="1"/>
</dbReference>
<dbReference type="InterPro" id="IPR018300">
    <property type="entry name" value="Aminotrans_IV_CS"/>
</dbReference>
<evidence type="ECO:0000256" key="9">
    <source>
        <dbReference type="RuleBase" id="RU004106"/>
    </source>
</evidence>
<dbReference type="SUPFAM" id="SSF56752">
    <property type="entry name" value="D-aminoacid aminotransferase-like PLP-dependent enzymes"/>
    <property type="match status" value="1"/>
</dbReference>
<dbReference type="InterPro" id="IPR036038">
    <property type="entry name" value="Aminotransferase-like"/>
</dbReference>
<organism evidence="12 13">
    <name type="scientific">Dimorphilus gyrociliatus</name>
    <dbReference type="NCBI Taxonomy" id="2664684"/>
    <lineage>
        <taxon>Eukaryota</taxon>
        <taxon>Metazoa</taxon>
        <taxon>Spiralia</taxon>
        <taxon>Lophotrochozoa</taxon>
        <taxon>Annelida</taxon>
        <taxon>Polychaeta</taxon>
        <taxon>Polychaeta incertae sedis</taxon>
        <taxon>Dinophilidae</taxon>
        <taxon>Dimorphilus</taxon>
    </lineage>
</organism>
<dbReference type="InterPro" id="IPR005786">
    <property type="entry name" value="B_amino_transII"/>
</dbReference>
<sequence>MGWSRPKILPFQNFSMHPASKVFHYGIELFEGLKAYRGADNVIRLFRPDKNMERMIETANRCEFPDFDGNELIGCIKKLISIDRDWVPNSQSSTLYIRPSMIATEPCIGIGFSNQTKLFVITGPVGAYYQTGLKPVSLLADPQFVRAFEGGTGYYKMGCNYAPTIQIQLNALNDHNCQQVLWLYGPERELTEVGTMNIFIYWINESGERELITPSLEKKIVLPGVTRLSLLELTRKKKKFKVTEGRITMSQIIKALNENRLIEMFGSGTACVVCPVNKILYDKEWYEIPTMEQKEPLCLQLYSELTDIQYGRKSSDWVEEVVESTNEKDVLSNYNL</sequence>
<dbReference type="GO" id="GO:0005739">
    <property type="term" value="C:mitochondrion"/>
    <property type="evidence" value="ECO:0007669"/>
    <property type="project" value="TreeGrafter"/>
</dbReference>
<feature type="modified residue" description="N6-(pyridoxal phosphate)lysine" evidence="8">
    <location>
        <position position="156"/>
    </location>
</feature>
<dbReference type="PANTHER" id="PTHR11825:SF44">
    <property type="entry name" value="BRANCHED-CHAIN-AMINO-ACID AMINOTRANSFERASE"/>
    <property type="match status" value="1"/>
</dbReference>
<evidence type="ECO:0000313" key="13">
    <source>
        <dbReference type="Proteomes" id="UP000549394"/>
    </source>
</evidence>
<keyword evidence="4 11" id="KW-0028">Amino-acid biosynthesis</keyword>
<keyword evidence="7 11" id="KW-0100">Branched-chain amino acid biosynthesis</keyword>
<evidence type="ECO:0000256" key="3">
    <source>
        <dbReference type="ARBA" id="ARBA00022576"/>
    </source>
</evidence>
<dbReference type="AlphaFoldDB" id="A0A7I8VYP5"/>
<evidence type="ECO:0000256" key="8">
    <source>
        <dbReference type="PIRSR" id="PIRSR006468-1"/>
    </source>
</evidence>
<evidence type="ECO:0000256" key="10">
    <source>
        <dbReference type="RuleBase" id="RU004516"/>
    </source>
</evidence>
<comment type="catalytic activity">
    <reaction evidence="11">
        <text>L-isoleucine + 2-oxoglutarate = (S)-3-methyl-2-oxopentanoate + L-glutamate</text>
        <dbReference type="Rhea" id="RHEA:24801"/>
        <dbReference type="ChEBI" id="CHEBI:16810"/>
        <dbReference type="ChEBI" id="CHEBI:29985"/>
        <dbReference type="ChEBI" id="CHEBI:35146"/>
        <dbReference type="ChEBI" id="CHEBI:58045"/>
        <dbReference type="EC" id="2.6.1.42"/>
    </reaction>
</comment>
<dbReference type="NCBIfam" id="NF009897">
    <property type="entry name" value="PRK13357.1"/>
    <property type="match status" value="1"/>
</dbReference>
<comment type="caution">
    <text evidence="12">The sequence shown here is derived from an EMBL/GenBank/DDBJ whole genome shotgun (WGS) entry which is preliminary data.</text>
</comment>
<comment type="catalytic activity">
    <reaction evidence="11">
        <text>L-valine + 2-oxoglutarate = 3-methyl-2-oxobutanoate + L-glutamate</text>
        <dbReference type="Rhea" id="RHEA:24813"/>
        <dbReference type="ChEBI" id="CHEBI:11851"/>
        <dbReference type="ChEBI" id="CHEBI:16810"/>
        <dbReference type="ChEBI" id="CHEBI:29985"/>
        <dbReference type="ChEBI" id="CHEBI:57762"/>
        <dbReference type="EC" id="2.6.1.42"/>
    </reaction>
</comment>
<dbReference type="PANTHER" id="PTHR11825">
    <property type="entry name" value="SUBGROUP IIII AMINOTRANSFERASE"/>
    <property type="match status" value="1"/>
</dbReference>
<dbReference type="CDD" id="cd01557">
    <property type="entry name" value="BCAT_beta_family"/>
    <property type="match status" value="1"/>
</dbReference>
<evidence type="ECO:0000256" key="1">
    <source>
        <dbReference type="ARBA" id="ARBA00001933"/>
    </source>
</evidence>
<dbReference type="Gene3D" id="3.20.10.10">
    <property type="entry name" value="D-amino Acid Aminotransferase, subunit A, domain 2"/>
    <property type="match status" value="1"/>
</dbReference>
<dbReference type="InterPro" id="IPR033939">
    <property type="entry name" value="BCAT_family"/>
</dbReference>
<dbReference type="OrthoDB" id="1732691at2759"/>
<comment type="similarity">
    <text evidence="2 9">Belongs to the class-IV pyridoxal-phosphate-dependent aminotransferase family.</text>
</comment>
<evidence type="ECO:0000256" key="2">
    <source>
        <dbReference type="ARBA" id="ARBA00009320"/>
    </source>
</evidence>
<reference evidence="12 13" key="1">
    <citation type="submission" date="2020-08" db="EMBL/GenBank/DDBJ databases">
        <authorList>
            <person name="Hejnol A."/>
        </authorList>
    </citation>
    <scope>NUCLEOTIDE SEQUENCE [LARGE SCALE GENOMIC DNA]</scope>
</reference>
<proteinExistence type="inferred from homology"/>
<evidence type="ECO:0000313" key="12">
    <source>
        <dbReference type="EMBL" id="CAD5120895.1"/>
    </source>
</evidence>
<dbReference type="InterPro" id="IPR043131">
    <property type="entry name" value="BCAT-like_N"/>
</dbReference>
<keyword evidence="5 11" id="KW-0808">Transferase</keyword>
<dbReference type="EMBL" id="CAJFCJ010000013">
    <property type="protein sequence ID" value="CAD5120895.1"/>
    <property type="molecule type" value="Genomic_DNA"/>
</dbReference>
<protein>
    <recommendedName>
        <fullName evidence="11">Branched-chain-amino-acid aminotransferase</fullName>
        <ecNumber evidence="11">2.6.1.42</ecNumber>
    </recommendedName>
</protein>
<dbReference type="PROSITE" id="PS00770">
    <property type="entry name" value="AA_TRANSFER_CLASS_4"/>
    <property type="match status" value="1"/>
</dbReference>
<evidence type="ECO:0000256" key="11">
    <source>
        <dbReference type="RuleBase" id="RU004517"/>
    </source>
</evidence>
<dbReference type="GO" id="GO:0004084">
    <property type="term" value="F:branched-chain-amino-acid transaminase activity"/>
    <property type="evidence" value="ECO:0007669"/>
    <property type="project" value="UniProtKB-EC"/>
</dbReference>
<dbReference type="EC" id="2.6.1.42" evidence="11"/>
<keyword evidence="3 11" id="KW-0032">Aminotransferase</keyword>
<name>A0A7I8VYP5_9ANNE</name>
<dbReference type="InterPro" id="IPR001544">
    <property type="entry name" value="Aminotrans_IV"/>
</dbReference>
<evidence type="ECO:0000256" key="7">
    <source>
        <dbReference type="ARBA" id="ARBA00023304"/>
    </source>
</evidence>